<keyword evidence="2" id="KW-1185">Reference proteome</keyword>
<keyword evidence="1" id="KW-1133">Transmembrane helix</keyword>
<sequence length="514" mass="59606">MELLKKNSHLIIIATFICLICFILHSSINFHLYLNNSYSISHKNIPQKLDLPKIIICNNLPFTLAGMTYNNSNKEISILNHKTILKYLNFLINTSSIQDIPMMLTETEKNSSEYIINELLKFSQKGTKKQNLSSLFYTTCQDIINSCTINGSIYSSYNCCQRMNMNVGNLNGVCYTFDSRTLERNGNLRNNRNIGIIFQISRNSFAFNGINNHPGLSIYLVNENDNEYKLQLQDSESYQLTDKRGLKLLLKKNEDVDQLRYSCGFKSTSAKDVDKTWKSPFECLLEAGIKECACHPLISEYLVKNTSSLYKLIENSSICFVNQLQDCFYQYLYYSYDQKFYQNQLLDGVVEEKSISDCLRKYPPPCYSSSYTSKKQYYHLTTDYNSTKDFIAELEISYENSITQQKIYSYDYGLFSLVSSLAYNFAFWFLIPIWIMITIYLCSIRADKTYTTIETIERSKVKPTNSIGNINVIRRNKKSIENSSPITDNFNIFEPRQEVPQIINLEITHNNSNH</sequence>
<organism evidence="2 3">
    <name type="scientific">Strongyloides papillosus</name>
    <name type="common">Intestinal threadworm</name>
    <dbReference type="NCBI Taxonomy" id="174720"/>
    <lineage>
        <taxon>Eukaryota</taxon>
        <taxon>Metazoa</taxon>
        <taxon>Ecdysozoa</taxon>
        <taxon>Nematoda</taxon>
        <taxon>Chromadorea</taxon>
        <taxon>Rhabditida</taxon>
        <taxon>Tylenchina</taxon>
        <taxon>Panagrolaimomorpha</taxon>
        <taxon>Strongyloidoidea</taxon>
        <taxon>Strongyloididae</taxon>
        <taxon>Strongyloides</taxon>
    </lineage>
</organism>
<dbReference type="Proteomes" id="UP000046392">
    <property type="component" value="Unplaced"/>
</dbReference>
<proteinExistence type="predicted"/>
<protein>
    <submittedName>
        <fullName evidence="3">HAP2-GCS1 domain-containing protein</fullName>
    </submittedName>
</protein>
<keyword evidence="1" id="KW-0472">Membrane</keyword>
<accession>A0A0N5BPD2</accession>
<dbReference type="STRING" id="174720.A0A0N5BPD2"/>
<dbReference type="WBParaSite" id="SPAL_0000775800.1">
    <property type="protein sequence ID" value="SPAL_0000775800.1"/>
    <property type="gene ID" value="SPAL_0000775800"/>
</dbReference>
<feature type="transmembrane region" description="Helical" evidence="1">
    <location>
        <begin position="421"/>
        <end position="442"/>
    </location>
</feature>
<keyword evidence="1" id="KW-0812">Transmembrane</keyword>
<evidence type="ECO:0000256" key="1">
    <source>
        <dbReference type="SAM" id="Phobius"/>
    </source>
</evidence>
<evidence type="ECO:0000313" key="2">
    <source>
        <dbReference type="Proteomes" id="UP000046392"/>
    </source>
</evidence>
<feature type="transmembrane region" description="Helical" evidence="1">
    <location>
        <begin position="12"/>
        <end position="34"/>
    </location>
</feature>
<evidence type="ECO:0000313" key="3">
    <source>
        <dbReference type="WBParaSite" id="SPAL_0000775800.1"/>
    </source>
</evidence>
<reference evidence="3" key="1">
    <citation type="submission" date="2017-02" db="UniProtKB">
        <authorList>
            <consortium name="WormBaseParasite"/>
        </authorList>
    </citation>
    <scope>IDENTIFICATION</scope>
</reference>
<dbReference type="AlphaFoldDB" id="A0A0N5BPD2"/>
<name>A0A0N5BPD2_STREA</name>